<dbReference type="Proteomes" id="UP000321058">
    <property type="component" value="Unassembled WGS sequence"/>
</dbReference>
<comment type="caution">
    <text evidence="2">The sequence shown here is derived from an EMBL/GenBank/DDBJ whole genome shotgun (WGS) entry which is preliminary data.</text>
</comment>
<organism evidence="2 3">
    <name type="scientific">Reyranella soli</name>
    <dbReference type="NCBI Taxonomy" id="1230389"/>
    <lineage>
        <taxon>Bacteria</taxon>
        <taxon>Pseudomonadati</taxon>
        <taxon>Pseudomonadota</taxon>
        <taxon>Alphaproteobacteria</taxon>
        <taxon>Hyphomicrobiales</taxon>
        <taxon>Reyranellaceae</taxon>
        <taxon>Reyranella</taxon>
    </lineage>
</organism>
<proteinExistence type="predicted"/>
<name>A0A512N1K7_9HYPH</name>
<evidence type="ECO:0000259" key="1">
    <source>
        <dbReference type="Pfam" id="PF12275"/>
    </source>
</evidence>
<accession>A0A512N1K7</accession>
<evidence type="ECO:0000313" key="3">
    <source>
        <dbReference type="Proteomes" id="UP000321058"/>
    </source>
</evidence>
<dbReference type="Pfam" id="PF12275">
    <property type="entry name" value="DUF3616"/>
    <property type="match status" value="1"/>
</dbReference>
<dbReference type="InterPro" id="IPR022060">
    <property type="entry name" value="DUF3616"/>
</dbReference>
<sequence>MCAVVCLFVVLPLPGNEAKAGEEWTVVDRILGEDGKHSRDVSGIACMTSSGFPRHCLVIDDNLQSGQFLTLKDGELQPGDVVPLIENTFGGRDLELDGEGVAFYSDPKDGGAFYVIGSHGHARHDTTDCVGPLTEKNKARIAASSQIVRIRLKPSVGKTLSRHDVVDITRNAKLRDFIAAEPTLQPHMDKCLEPNAQTEGNGVTIEGLAILNGRLYAGFRGPSLPGAPILSVPLESLFGSGTGGAKLVVVKLDKGRGVRDLAPYGGGLLVLAGPVGSERGRYDVYWWDTSSPDMKHLGDITDQAQAAEQSKPEGILPLEVSSGQLRLLIVSDGKDAKDGAPRTVLVPAP</sequence>
<keyword evidence="3" id="KW-1185">Reference proteome</keyword>
<protein>
    <recommendedName>
        <fullName evidence="1">DUF3616 domain-containing protein</fullName>
    </recommendedName>
</protein>
<feature type="domain" description="DUF3616" evidence="1">
    <location>
        <begin position="92"/>
        <end position="337"/>
    </location>
</feature>
<dbReference type="EMBL" id="BKAJ01000003">
    <property type="protein sequence ID" value="GEP52863.1"/>
    <property type="molecule type" value="Genomic_DNA"/>
</dbReference>
<dbReference type="AlphaFoldDB" id="A0A512N1K7"/>
<evidence type="ECO:0000313" key="2">
    <source>
        <dbReference type="EMBL" id="GEP52863.1"/>
    </source>
</evidence>
<reference evidence="2 3" key="1">
    <citation type="submission" date="2019-07" db="EMBL/GenBank/DDBJ databases">
        <title>Whole genome shotgun sequence of Reyranella soli NBRC 108950.</title>
        <authorList>
            <person name="Hosoyama A."/>
            <person name="Uohara A."/>
            <person name="Ohji S."/>
            <person name="Ichikawa N."/>
        </authorList>
    </citation>
    <scope>NUCLEOTIDE SEQUENCE [LARGE SCALE GENOMIC DNA]</scope>
    <source>
        <strain evidence="2 3">NBRC 108950</strain>
    </source>
</reference>
<gene>
    <name evidence="2" type="ORF">RSO01_00290</name>
</gene>